<dbReference type="AlphaFoldDB" id="G7JH02"/>
<evidence type="ECO:0000313" key="1">
    <source>
        <dbReference type="EMBL" id="AES87405.1"/>
    </source>
</evidence>
<evidence type="ECO:0000313" key="2">
    <source>
        <dbReference type="EnsemblPlants" id="AES87405"/>
    </source>
</evidence>
<sequence>MIKIDYNAKLKNILDEFLRSNQVCFDKFELQCGEFVEKLVECEQKLVEVQIKRYAVMVREEHFQNKSRCLEEEAHVRYIDHYPKMVT</sequence>
<keyword evidence="3" id="KW-1185">Reference proteome</keyword>
<dbReference type="EMBL" id="CM001220">
    <property type="protein sequence ID" value="AES87405.1"/>
    <property type="molecule type" value="Genomic_DNA"/>
</dbReference>
<organism evidence="1 3">
    <name type="scientific">Medicago truncatula</name>
    <name type="common">Barrel medic</name>
    <name type="synonym">Medicago tribuloides</name>
    <dbReference type="NCBI Taxonomy" id="3880"/>
    <lineage>
        <taxon>Eukaryota</taxon>
        <taxon>Viridiplantae</taxon>
        <taxon>Streptophyta</taxon>
        <taxon>Embryophyta</taxon>
        <taxon>Tracheophyta</taxon>
        <taxon>Spermatophyta</taxon>
        <taxon>Magnoliopsida</taxon>
        <taxon>eudicotyledons</taxon>
        <taxon>Gunneridae</taxon>
        <taxon>Pentapetalae</taxon>
        <taxon>rosids</taxon>
        <taxon>fabids</taxon>
        <taxon>Fabales</taxon>
        <taxon>Fabaceae</taxon>
        <taxon>Papilionoideae</taxon>
        <taxon>50 kb inversion clade</taxon>
        <taxon>NPAAA clade</taxon>
        <taxon>Hologalegina</taxon>
        <taxon>IRL clade</taxon>
        <taxon>Trifolieae</taxon>
        <taxon>Medicago</taxon>
    </lineage>
</organism>
<dbReference type="EnsemblPlants" id="AES87405">
    <property type="protein sequence ID" value="AES87405"/>
    <property type="gene ID" value="MTR_4g026610"/>
</dbReference>
<reference evidence="1 3" key="1">
    <citation type="journal article" date="2011" name="Nature">
        <title>The Medicago genome provides insight into the evolution of rhizobial symbioses.</title>
        <authorList>
            <person name="Young N.D."/>
            <person name="Debelle F."/>
            <person name="Oldroyd G.E."/>
            <person name="Geurts R."/>
            <person name="Cannon S.B."/>
            <person name="Udvardi M.K."/>
            <person name="Benedito V.A."/>
            <person name="Mayer K.F."/>
            <person name="Gouzy J."/>
            <person name="Schoof H."/>
            <person name="Van de Peer Y."/>
            <person name="Proost S."/>
            <person name="Cook D.R."/>
            <person name="Meyers B.C."/>
            <person name="Spannagl M."/>
            <person name="Cheung F."/>
            <person name="De Mita S."/>
            <person name="Krishnakumar V."/>
            <person name="Gundlach H."/>
            <person name="Zhou S."/>
            <person name="Mudge J."/>
            <person name="Bharti A.K."/>
            <person name="Murray J.D."/>
            <person name="Naoumkina M.A."/>
            <person name="Rosen B."/>
            <person name="Silverstein K.A."/>
            <person name="Tang H."/>
            <person name="Rombauts S."/>
            <person name="Zhao P.X."/>
            <person name="Zhou P."/>
            <person name="Barbe V."/>
            <person name="Bardou P."/>
            <person name="Bechner M."/>
            <person name="Bellec A."/>
            <person name="Berger A."/>
            <person name="Berges H."/>
            <person name="Bidwell S."/>
            <person name="Bisseling T."/>
            <person name="Choisne N."/>
            <person name="Couloux A."/>
            <person name="Denny R."/>
            <person name="Deshpande S."/>
            <person name="Dai X."/>
            <person name="Doyle J.J."/>
            <person name="Dudez A.M."/>
            <person name="Farmer A.D."/>
            <person name="Fouteau S."/>
            <person name="Franken C."/>
            <person name="Gibelin C."/>
            <person name="Gish J."/>
            <person name="Goldstein S."/>
            <person name="Gonzalez A.J."/>
            <person name="Green P.J."/>
            <person name="Hallab A."/>
            <person name="Hartog M."/>
            <person name="Hua A."/>
            <person name="Humphray S.J."/>
            <person name="Jeong D.H."/>
            <person name="Jing Y."/>
            <person name="Jocker A."/>
            <person name="Kenton S.M."/>
            <person name="Kim D.J."/>
            <person name="Klee K."/>
            <person name="Lai H."/>
            <person name="Lang C."/>
            <person name="Lin S."/>
            <person name="Macmil S.L."/>
            <person name="Magdelenat G."/>
            <person name="Matthews L."/>
            <person name="McCorrison J."/>
            <person name="Monaghan E.L."/>
            <person name="Mun J.H."/>
            <person name="Najar F.Z."/>
            <person name="Nicholson C."/>
            <person name="Noirot C."/>
            <person name="O'Bleness M."/>
            <person name="Paule C.R."/>
            <person name="Poulain J."/>
            <person name="Prion F."/>
            <person name="Qin B."/>
            <person name="Qu C."/>
            <person name="Retzel E.F."/>
            <person name="Riddle C."/>
            <person name="Sallet E."/>
            <person name="Samain S."/>
            <person name="Samson N."/>
            <person name="Sanders I."/>
            <person name="Saurat O."/>
            <person name="Scarpelli C."/>
            <person name="Schiex T."/>
            <person name="Segurens B."/>
            <person name="Severin A.J."/>
            <person name="Sherrier D.J."/>
            <person name="Shi R."/>
            <person name="Sims S."/>
            <person name="Singer S.R."/>
            <person name="Sinharoy S."/>
            <person name="Sterck L."/>
            <person name="Viollet A."/>
            <person name="Wang B.B."/>
            <person name="Wang K."/>
            <person name="Wang M."/>
            <person name="Wang X."/>
            <person name="Warfsmann J."/>
            <person name="Weissenbach J."/>
            <person name="White D.D."/>
            <person name="White J.D."/>
            <person name="Wiley G.B."/>
            <person name="Wincker P."/>
            <person name="Xing Y."/>
            <person name="Yang L."/>
            <person name="Yao Z."/>
            <person name="Ying F."/>
            <person name="Zhai J."/>
            <person name="Zhou L."/>
            <person name="Zuber A."/>
            <person name="Denarie J."/>
            <person name="Dixon R.A."/>
            <person name="May G.D."/>
            <person name="Schwartz D.C."/>
            <person name="Rogers J."/>
            <person name="Quetier F."/>
            <person name="Town C.D."/>
            <person name="Roe B.A."/>
        </authorList>
    </citation>
    <scope>NUCLEOTIDE SEQUENCE [LARGE SCALE GENOMIC DNA]</scope>
    <source>
        <strain evidence="1">A17</strain>
        <strain evidence="2 3">cv. Jemalong A17</strain>
    </source>
</reference>
<protein>
    <submittedName>
        <fullName evidence="1 2">Uncharacterized protein</fullName>
    </submittedName>
</protein>
<dbReference type="PaxDb" id="3880-AES87405"/>
<gene>
    <name evidence="1" type="ordered locus">MTR_4g026610</name>
</gene>
<reference evidence="2" key="3">
    <citation type="submission" date="2015-04" db="UniProtKB">
        <authorList>
            <consortium name="EnsemblPlants"/>
        </authorList>
    </citation>
    <scope>IDENTIFICATION</scope>
    <source>
        <strain evidence="2">cv. Jemalong A17</strain>
    </source>
</reference>
<name>G7JH02_MEDTR</name>
<evidence type="ECO:0000313" key="3">
    <source>
        <dbReference type="Proteomes" id="UP000002051"/>
    </source>
</evidence>
<dbReference type="Proteomes" id="UP000002051">
    <property type="component" value="Chromosome 4"/>
</dbReference>
<proteinExistence type="predicted"/>
<reference evidence="1 3" key="2">
    <citation type="journal article" date="2014" name="BMC Genomics">
        <title>An improved genome release (version Mt4.0) for the model legume Medicago truncatula.</title>
        <authorList>
            <person name="Tang H."/>
            <person name="Krishnakumar V."/>
            <person name="Bidwell S."/>
            <person name="Rosen B."/>
            <person name="Chan A."/>
            <person name="Zhou S."/>
            <person name="Gentzbittel L."/>
            <person name="Childs K.L."/>
            <person name="Yandell M."/>
            <person name="Gundlach H."/>
            <person name="Mayer K.F."/>
            <person name="Schwartz D.C."/>
            <person name="Town C.D."/>
        </authorList>
    </citation>
    <scope>GENOME REANNOTATION</scope>
    <source>
        <strain evidence="2 3">cv. Jemalong A17</strain>
    </source>
</reference>
<accession>G7JH02</accession>
<dbReference type="HOGENOM" id="CLU_2486780_0_0_1"/>